<protein>
    <submittedName>
        <fullName evidence="2">Sulfur compound chelating protein SoxZ</fullName>
    </submittedName>
</protein>
<accession>A0A4R3JXG9</accession>
<dbReference type="Proteomes" id="UP000295135">
    <property type="component" value="Unassembled WGS sequence"/>
</dbReference>
<dbReference type="AlphaFoldDB" id="A0A4R3JXG9"/>
<dbReference type="RefSeq" id="WP_126462407.1">
    <property type="nucleotide sequence ID" value="NZ_AP018721.1"/>
</dbReference>
<dbReference type="InterPro" id="IPR014880">
    <property type="entry name" value="SoxZ_dom"/>
</dbReference>
<comment type="caution">
    <text evidence="2">The sequence shown here is derived from an EMBL/GenBank/DDBJ whole genome shotgun (WGS) entry which is preliminary data.</text>
</comment>
<reference evidence="2 3" key="1">
    <citation type="submission" date="2019-03" db="EMBL/GenBank/DDBJ databases">
        <title>Genomic Encyclopedia of Type Strains, Phase IV (KMG-IV): sequencing the most valuable type-strain genomes for metagenomic binning, comparative biology and taxonomic classification.</title>
        <authorList>
            <person name="Goeker M."/>
        </authorList>
    </citation>
    <scope>NUCLEOTIDE SEQUENCE [LARGE SCALE GENOMIC DNA]</scope>
    <source>
        <strain evidence="2 3">DSM 103923</strain>
    </source>
</reference>
<evidence type="ECO:0000313" key="2">
    <source>
        <dbReference type="EMBL" id="TCS73100.1"/>
    </source>
</evidence>
<dbReference type="Gene3D" id="2.60.40.10">
    <property type="entry name" value="Immunoglobulins"/>
    <property type="match status" value="1"/>
</dbReference>
<evidence type="ECO:0000313" key="3">
    <source>
        <dbReference type="Proteomes" id="UP000295135"/>
    </source>
</evidence>
<dbReference type="InterPro" id="IPR030995">
    <property type="entry name" value="SoxZ"/>
</dbReference>
<sequence>MAEPMKIRATLAGDVADIKVLMNHVMETGTRKDAKTGQLVPAHHINSIVATLGGKTVLQAEIGGAVSKNPFLGFKVKGAKAGDKVTVSWVDNKGDKNSAEATVG</sequence>
<dbReference type="SUPFAM" id="SSF81296">
    <property type="entry name" value="E set domains"/>
    <property type="match status" value="1"/>
</dbReference>
<evidence type="ECO:0000259" key="1">
    <source>
        <dbReference type="Pfam" id="PF08770"/>
    </source>
</evidence>
<dbReference type="NCBIfam" id="TIGR04490">
    <property type="entry name" value="SoxZ_true"/>
    <property type="match status" value="1"/>
</dbReference>
<dbReference type="InterPro" id="IPR014756">
    <property type="entry name" value="Ig_E-set"/>
</dbReference>
<organism evidence="2 3">
    <name type="scientific">Sulfuritortus calidifontis</name>
    <dbReference type="NCBI Taxonomy" id="1914471"/>
    <lineage>
        <taxon>Bacteria</taxon>
        <taxon>Pseudomonadati</taxon>
        <taxon>Pseudomonadota</taxon>
        <taxon>Betaproteobacteria</taxon>
        <taxon>Nitrosomonadales</taxon>
        <taxon>Thiobacillaceae</taxon>
        <taxon>Sulfuritortus</taxon>
    </lineage>
</organism>
<dbReference type="OrthoDB" id="9795530at2"/>
<keyword evidence="3" id="KW-1185">Reference proteome</keyword>
<feature type="domain" description="Sulphur oxidation protein SoxZ" evidence="1">
    <location>
        <begin position="8"/>
        <end position="101"/>
    </location>
</feature>
<gene>
    <name evidence="2" type="ORF">EDC61_103223</name>
</gene>
<dbReference type="EMBL" id="SLZY01000003">
    <property type="protein sequence ID" value="TCS73100.1"/>
    <property type="molecule type" value="Genomic_DNA"/>
</dbReference>
<dbReference type="Pfam" id="PF08770">
    <property type="entry name" value="SoxZ"/>
    <property type="match status" value="1"/>
</dbReference>
<name>A0A4R3JXG9_9PROT</name>
<dbReference type="InterPro" id="IPR013783">
    <property type="entry name" value="Ig-like_fold"/>
</dbReference>
<proteinExistence type="predicted"/>